<name>A0AAQ3S063_VIGMU</name>
<evidence type="ECO:0000313" key="1">
    <source>
        <dbReference type="EMBL" id="WVZ12797.1"/>
    </source>
</evidence>
<dbReference type="EMBL" id="CP144696">
    <property type="protein sequence ID" value="WVZ12797.1"/>
    <property type="molecule type" value="Genomic_DNA"/>
</dbReference>
<gene>
    <name evidence="1" type="ORF">V8G54_017327</name>
</gene>
<reference evidence="1 2" key="1">
    <citation type="journal article" date="2023" name="Life. Sci Alliance">
        <title>Evolutionary insights into 3D genome organization and epigenetic landscape of Vigna mungo.</title>
        <authorList>
            <person name="Junaid A."/>
            <person name="Singh B."/>
            <person name="Bhatia S."/>
        </authorList>
    </citation>
    <scope>NUCLEOTIDE SEQUENCE [LARGE SCALE GENOMIC DNA]</scope>
    <source>
        <strain evidence="1">Urdbean</strain>
    </source>
</reference>
<dbReference type="Proteomes" id="UP001374535">
    <property type="component" value="Chromosome 5"/>
</dbReference>
<protein>
    <submittedName>
        <fullName evidence="1">Uncharacterized protein</fullName>
    </submittedName>
</protein>
<accession>A0AAQ3S063</accession>
<feature type="non-terminal residue" evidence="1">
    <location>
        <position position="1"/>
    </location>
</feature>
<organism evidence="1 2">
    <name type="scientific">Vigna mungo</name>
    <name type="common">Black gram</name>
    <name type="synonym">Phaseolus mungo</name>
    <dbReference type="NCBI Taxonomy" id="3915"/>
    <lineage>
        <taxon>Eukaryota</taxon>
        <taxon>Viridiplantae</taxon>
        <taxon>Streptophyta</taxon>
        <taxon>Embryophyta</taxon>
        <taxon>Tracheophyta</taxon>
        <taxon>Spermatophyta</taxon>
        <taxon>Magnoliopsida</taxon>
        <taxon>eudicotyledons</taxon>
        <taxon>Gunneridae</taxon>
        <taxon>Pentapetalae</taxon>
        <taxon>rosids</taxon>
        <taxon>fabids</taxon>
        <taxon>Fabales</taxon>
        <taxon>Fabaceae</taxon>
        <taxon>Papilionoideae</taxon>
        <taxon>50 kb inversion clade</taxon>
        <taxon>NPAAA clade</taxon>
        <taxon>indigoferoid/millettioid clade</taxon>
        <taxon>Phaseoleae</taxon>
        <taxon>Vigna</taxon>
    </lineage>
</organism>
<dbReference type="AlphaFoldDB" id="A0AAQ3S063"/>
<keyword evidence="2" id="KW-1185">Reference proteome</keyword>
<sequence length="159" mass="18721">PLNHLHKFTIAFPVILQGFFSFHQTPPSIHHHSFNSCTLQSHQTSIHRSRLIQSPPHCYSVQWQHHKHRHSHRIIMTMTNQRRVKLLSFLVFHRHLGVEVVAVVVSCDMCLLHGTLGSETERLVYFRFSEVRNFCVNVFFGFWESGFFLVDEGNRRTKC</sequence>
<evidence type="ECO:0000313" key="2">
    <source>
        <dbReference type="Proteomes" id="UP001374535"/>
    </source>
</evidence>
<proteinExistence type="predicted"/>